<dbReference type="GO" id="GO:0016301">
    <property type="term" value="F:kinase activity"/>
    <property type="evidence" value="ECO:0007669"/>
    <property type="project" value="UniProtKB-KW"/>
</dbReference>
<evidence type="ECO:0000256" key="1">
    <source>
        <dbReference type="SAM" id="Phobius"/>
    </source>
</evidence>
<comment type="caution">
    <text evidence="3">The sequence shown here is derived from an EMBL/GenBank/DDBJ whole genome shotgun (WGS) entry which is preliminary data.</text>
</comment>
<keyword evidence="1" id="KW-1133">Transmembrane helix</keyword>
<name>A0A7Y4KUK4_9ACTN</name>
<evidence type="ECO:0000313" key="5">
    <source>
        <dbReference type="Proteomes" id="UP000553957"/>
    </source>
</evidence>
<keyword evidence="1" id="KW-0472">Membrane</keyword>
<accession>A0A7Y4KUK4</accession>
<protein>
    <submittedName>
        <fullName evidence="2 3">Histidine kinase</fullName>
    </submittedName>
</protein>
<keyword evidence="1" id="KW-0812">Transmembrane</keyword>
<gene>
    <name evidence="2" type="ORF">HNR71_004115</name>
    <name evidence="3" type="ORF">HPO96_01610</name>
</gene>
<feature type="transmembrane region" description="Helical" evidence="1">
    <location>
        <begin position="60"/>
        <end position="78"/>
    </location>
</feature>
<dbReference type="EMBL" id="JABJRC010000001">
    <property type="protein sequence ID" value="NOL38932.1"/>
    <property type="molecule type" value="Genomic_DNA"/>
</dbReference>
<reference evidence="3 4" key="1">
    <citation type="submission" date="2020-05" db="EMBL/GenBank/DDBJ databases">
        <title>Genome sequence of Kribbella sandramycini ATCC 39419.</title>
        <authorList>
            <person name="Maclea K.S."/>
            <person name="Fair J.L."/>
        </authorList>
    </citation>
    <scope>NUCLEOTIDE SEQUENCE [LARGE SCALE GENOMIC DNA]</scope>
    <source>
        <strain evidence="3 4">ATCC 39419</strain>
    </source>
</reference>
<dbReference type="EMBL" id="JACHKF010000001">
    <property type="protein sequence ID" value="MBB6568478.1"/>
    <property type="molecule type" value="Genomic_DNA"/>
</dbReference>
<organism evidence="3 4">
    <name type="scientific">Kribbella sandramycini</name>
    <dbReference type="NCBI Taxonomy" id="60450"/>
    <lineage>
        <taxon>Bacteria</taxon>
        <taxon>Bacillati</taxon>
        <taxon>Actinomycetota</taxon>
        <taxon>Actinomycetes</taxon>
        <taxon>Propionibacteriales</taxon>
        <taxon>Kribbellaceae</taxon>
        <taxon>Kribbella</taxon>
    </lineage>
</organism>
<keyword evidence="3" id="KW-0418">Kinase</keyword>
<dbReference type="RefSeq" id="WP_171670364.1">
    <property type="nucleotide sequence ID" value="NZ_BAAAGT010000007.1"/>
</dbReference>
<evidence type="ECO:0000313" key="4">
    <source>
        <dbReference type="Proteomes" id="UP000534306"/>
    </source>
</evidence>
<dbReference type="Gene3D" id="1.20.5.1930">
    <property type="match status" value="1"/>
</dbReference>
<dbReference type="Proteomes" id="UP000553957">
    <property type="component" value="Unassembled WGS sequence"/>
</dbReference>
<feature type="transmembrane region" description="Helical" evidence="1">
    <location>
        <begin position="36"/>
        <end position="53"/>
    </location>
</feature>
<proteinExistence type="predicted"/>
<evidence type="ECO:0000313" key="3">
    <source>
        <dbReference type="EMBL" id="NOL38932.1"/>
    </source>
</evidence>
<sequence length="184" mass="19425">MLTTARTWLAPVGAAAALASLTATLLLEPRAGGPDAAAVVEPLVLLALAFAVARWAARALLVTPMLVVALGVLVLRYAETPGLSPGGKALAVALWAAAGTAVALLGWGLRALAQARTAAQQADTYRRRLAVAAELHDFVAHDLTELVARIQAARYLGAVDLEKLRRPVSGRWSLWRPVWLPCAW</sequence>
<reference evidence="2 5" key="2">
    <citation type="submission" date="2020-08" db="EMBL/GenBank/DDBJ databases">
        <title>Sequencing the genomes of 1000 actinobacteria strains.</title>
        <authorList>
            <person name="Klenk H.-P."/>
        </authorList>
    </citation>
    <scope>NUCLEOTIDE SEQUENCE [LARGE SCALE GENOMIC DNA]</scope>
    <source>
        <strain evidence="2 5">DSM 15626</strain>
    </source>
</reference>
<dbReference type="AlphaFoldDB" id="A0A7Y4KUK4"/>
<evidence type="ECO:0000313" key="2">
    <source>
        <dbReference type="EMBL" id="MBB6568478.1"/>
    </source>
</evidence>
<dbReference type="Proteomes" id="UP000534306">
    <property type="component" value="Unassembled WGS sequence"/>
</dbReference>
<keyword evidence="4" id="KW-1185">Reference proteome</keyword>
<feature type="transmembrane region" description="Helical" evidence="1">
    <location>
        <begin position="90"/>
        <end position="109"/>
    </location>
</feature>
<keyword evidence="3" id="KW-0808">Transferase</keyword>